<comment type="similarity">
    <text evidence="2">Belongs to the tRNA methyltransferase O family.</text>
</comment>
<evidence type="ECO:0000259" key="4">
    <source>
        <dbReference type="PROSITE" id="PS51668"/>
    </source>
</evidence>
<dbReference type="Gene3D" id="3.30.2310.10">
    <property type="entry name" value="YaeB-like"/>
    <property type="match status" value="1"/>
</dbReference>
<evidence type="ECO:0000256" key="1">
    <source>
        <dbReference type="ARBA" id="ARBA00022691"/>
    </source>
</evidence>
<feature type="domain" description="TsaA-like" evidence="4">
    <location>
        <begin position="287"/>
        <end position="425"/>
    </location>
</feature>
<organism evidence="5 6">
    <name type="scientific">Electrophorus voltai</name>
    <dbReference type="NCBI Taxonomy" id="2609070"/>
    <lineage>
        <taxon>Eukaryota</taxon>
        <taxon>Metazoa</taxon>
        <taxon>Chordata</taxon>
        <taxon>Craniata</taxon>
        <taxon>Vertebrata</taxon>
        <taxon>Euteleostomi</taxon>
        <taxon>Actinopterygii</taxon>
        <taxon>Neopterygii</taxon>
        <taxon>Teleostei</taxon>
        <taxon>Ostariophysi</taxon>
        <taxon>Gymnotiformes</taxon>
        <taxon>Gymnotoidei</taxon>
        <taxon>Gymnotidae</taxon>
        <taxon>Electrophorus</taxon>
    </lineage>
</organism>
<evidence type="ECO:0000256" key="3">
    <source>
        <dbReference type="SAM" id="MobiDB-lite"/>
    </source>
</evidence>
<protein>
    <recommendedName>
        <fullName evidence="4">TsaA-like domain-containing protein</fullName>
    </recommendedName>
</protein>
<name>A0AAD9DRJ9_9TELE</name>
<sequence length="649" mass="70472">MEVTLEKENPVEVTAPDEVGIGRRLRDRDLLRKRKAEAEEKATTQWVYGAQSRKRARREPSDTPGKKGRPRKTALAAEPPPDQAELQAACQPETPVQAEELVPGPAPHTASVSVSAPALTPQPPVPLSAPAPAPGGAIEEVLIEDLGPDEEEDKPEKLVIDQGVNPHCITHSRSLHCSVQVPAKIPTSFLLSGEQRQRFSKQTPTLAKMAQTACPCSECIQSLKQQVSVMRKEIRNIRQHADSAVRAHRKQMASLQSVLADGWSPGPRPSRDPGGARASLERGHVQTVPVGYISSCFANKSGTPRQPGICTSSRASLQLRASVFNNPEHALAGLDQYSHVWLIFLFHKNGHVSYKAKVKPPRLNGQRVGVYSTRSPHRPNALGLTLARLEGIAGDTLHLSGVDLIAGTPVLDIKPYIPEYDSPLTRLNVEPRFQQMDSSRTLDAFNTIEEEPGEGEHVSSSQISAKELSGSASGSEVTGASELSKMLAEVKDYLQQGELFAERRPADRAVITGSEPGQDVPSRVSYGPEAYGRIAAWIRDPPVGSLGVRFTPAAEQELAEFGPPESTDTGRPRFQFLRGPEDAAAAIRALLAADPRSVYRRTRCPDRLFFFTLDTADITCWFGDGFAEVLRVRPACVTLDAAVTPAPPQ</sequence>
<keyword evidence="1" id="KW-0949">S-adenosyl-L-methionine</keyword>
<gene>
    <name evidence="5" type="ORF">P4O66_013164</name>
</gene>
<dbReference type="InterPro" id="IPR036414">
    <property type="entry name" value="YaeB_N_sf"/>
</dbReference>
<feature type="region of interest" description="Disordered" evidence="3">
    <location>
        <begin position="1"/>
        <end position="22"/>
    </location>
</feature>
<feature type="region of interest" description="Disordered" evidence="3">
    <location>
        <begin position="451"/>
        <end position="477"/>
    </location>
</feature>
<evidence type="ECO:0000256" key="2">
    <source>
        <dbReference type="ARBA" id="ARBA00033753"/>
    </source>
</evidence>
<dbReference type="Pfam" id="PF01980">
    <property type="entry name" value="TrmO_N"/>
    <property type="match status" value="1"/>
</dbReference>
<dbReference type="NCBIfam" id="TIGR00104">
    <property type="entry name" value="tRNA_TsaA"/>
    <property type="match status" value="1"/>
</dbReference>
<dbReference type="PROSITE" id="PS51668">
    <property type="entry name" value="TSAA_2"/>
    <property type="match status" value="1"/>
</dbReference>
<reference evidence="5" key="1">
    <citation type="submission" date="2023-03" db="EMBL/GenBank/DDBJ databases">
        <title>Electrophorus voltai genome.</title>
        <authorList>
            <person name="Bian C."/>
        </authorList>
    </citation>
    <scope>NUCLEOTIDE SEQUENCE</scope>
    <source>
        <strain evidence="5">CB-2022</strain>
        <tissue evidence="5">Muscle</tissue>
    </source>
</reference>
<dbReference type="InterPro" id="IPR040372">
    <property type="entry name" value="YaeB-like"/>
</dbReference>
<accession>A0AAD9DRJ9</accession>
<dbReference type="AlphaFoldDB" id="A0AAD9DRJ9"/>
<dbReference type="SUPFAM" id="SSF118196">
    <property type="entry name" value="YaeB-like"/>
    <property type="match status" value="1"/>
</dbReference>
<dbReference type="PANTHER" id="PTHR12818">
    <property type="entry name" value="TRNA (ADENINE(37)-N6)-METHYLTRANSFERASE"/>
    <property type="match status" value="1"/>
</dbReference>
<dbReference type="FunFam" id="3.30.2310.10:FF:000002">
    <property type="entry name" value="tRNA methyltransferase O"/>
    <property type="match status" value="1"/>
</dbReference>
<keyword evidence="6" id="KW-1185">Reference proteome</keyword>
<dbReference type="PANTHER" id="PTHR12818:SF0">
    <property type="entry name" value="TRNA (ADENINE(37)-N6)-METHYLTRANSFERASE"/>
    <property type="match status" value="1"/>
</dbReference>
<dbReference type="CDD" id="cd09281">
    <property type="entry name" value="UPF0066"/>
    <property type="match status" value="1"/>
</dbReference>
<dbReference type="InterPro" id="IPR023370">
    <property type="entry name" value="TrmO-like_N"/>
</dbReference>
<proteinExistence type="inferred from homology"/>
<dbReference type="Gene3D" id="2.40.30.70">
    <property type="entry name" value="YaeB-like"/>
    <property type="match status" value="1"/>
</dbReference>
<dbReference type="Proteomes" id="UP001239994">
    <property type="component" value="Unassembled WGS sequence"/>
</dbReference>
<feature type="compositionally biased region" description="Polar residues" evidence="3">
    <location>
        <begin position="458"/>
        <end position="477"/>
    </location>
</feature>
<evidence type="ECO:0000313" key="6">
    <source>
        <dbReference type="Proteomes" id="UP001239994"/>
    </source>
</evidence>
<dbReference type="EMBL" id="JAROKS010000020">
    <property type="protein sequence ID" value="KAK1791476.1"/>
    <property type="molecule type" value="Genomic_DNA"/>
</dbReference>
<feature type="compositionally biased region" description="Basic and acidic residues" evidence="3">
    <location>
        <begin position="1"/>
        <end position="10"/>
    </location>
</feature>
<evidence type="ECO:0000313" key="5">
    <source>
        <dbReference type="EMBL" id="KAK1791476.1"/>
    </source>
</evidence>
<dbReference type="InterPro" id="IPR036413">
    <property type="entry name" value="YaeB-like_sf"/>
</dbReference>
<feature type="region of interest" description="Disordered" evidence="3">
    <location>
        <begin position="35"/>
        <end position="113"/>
    </location>
</feature>
<comment type="caution">
    <text evidence="5">The sequence shown here is derived from an EMBL/GenBank/DDBJ whole genome shotgun (WGS) entry which is preliminary data.</text>
</comment>